<sequence length="178" mass="19333">MKVGSIVQVKSFSEYIAKVPLDENVGYVAASKVPAGTFVSIKTAQGSVIGIVTSVQHEIKEDVLPFLSEEKQEVFAPYVNDYRSSYLAIHGIGNVQGTRALQSLDYAPVVNDVVELMDKEGIRAFHTPGGKPSFSYYRKLSSAVDPETLCCTIDHVATAVPECKPMLAALKKHTENKA</sequence>
<dbReference type="KEGG" id="mpd:MCP_1418"/>
<evidence type="ECO:0000259" key="1">
    <source>
        <dbReference type="Pfam" id="PF26500"/>
    </source>
</evidence>
<protein>
    <recommendedName>
        <fullName evidence="1">DUF8166 domain-containing protein</fullName>
    </recommendedName>
</protein>
<dbReference type="OrthoDB" id="146725at2157"/>
<dbReference type="AlphaFoldDB" id="D1YYG8"/>
<organism evidence="2 3">
    <name type="scientific">Methanocella paludicola (strain DSM 17711 / JCM 13418 / NBRC 101707 / SANAE)</name>
    <dbReference type="NCBI Taxonomy" id="304371"/>
    <lineage>
        <taxon>Archaea</taxon>
        <taxon>Methanobacteriati</taxon>
        <taxon>Methanobacteriota</taxon>
        <taxon>Stenosarchaea group</taxon>
        <taxon>Methanomicrobia</taxon>
        <taxon>Methanocellales</taxon>
        <taxon>Methanocellaceae</taxon>
        <taxon>Methanocella</taxon>
    </lineage>
</organism>
<dbReference type="Proteomes" id="UP000001882">
    <property type="component" value="Chromosome"/>
</dbReference>
<evidence type="ECO:0000313" key="3">
    <source>
        <dbReference type="Proteomes" id="UP000001882"/>
    </source>
</evidence>
<dbReference type="STRING" id="304371.MCP_1418"/>
<dbReference type="GeneID" id="8681375"/>
<accession>D1YYG8</accession>
<dbReference type="RefSeq" id="WP_012900169.1">
    <property type="nucleotide sequence ID" value="NC_013665.1"/>
</dbReference>
<dbReference type="InParanoid" id="D1YYG8"/>
<gene>
    <name evidence="2" type="ordered locus">MCP_1418</name>
</gene>
<reference evidence="2 3" key="2">
    <citation type="journal article" date="2008" name="Int. J. Syst. Evol. Microbiol.">
        <title>Methanocella paludicola gen. nov., sp. nov., a methane-producing archaeon, the first isolate of the lineage 'Rice Cluster I', and proposal of the new archaeal order Methanocellales ord. nov.</title>
        <authorList>
            <person name="Sakai S."/>
            <person name="Imachi H."/>
            <person name="Hanada S."/>
            <person name="Ohashi A."/>
            <person name="Harada H."/>
            <person name="Kamagata Y."/>
        </authorList>
    </citation>
    <scope>NUCLEOTIDE SEQUENCE [LARGE SCALE GENOMIC DNA]</scope>
    <source>
        <strain evidence="3">DSM 17711 / JCM 13418 / NBRC 101707 / SANAE</strain>
    </source>
</reference>
<proteinExistence type="predicted"/>
<keyword evidence="3" id="KW-1185">Reference proteome</keyword>
<reference evidence="2 3" key="1">
    <citation type="journal article" date="2007" name="Appl. Environ. Microbiol.">
        <title>Isolation of key methanogens for global methane emission from rice paddy fields: a novel isolate affiliated with the clone cluster rice cluster I.</title>
        <authorList>
            <person name="Sakai S."/>
            <person name="Imachi H."/>
            <person name="Sekiguchi Y."/>
            <person name="Ohashi A."/>
            <person name="Harada H."/>
            <person name="Kamagata Y."/>
        </authorList>
    </citation>
    <scope>NUCLEOTIDE SEQUENCE [LARGE SCALE GENOMIC DNA]</scope>
    <source>
        <strain evidence="3">DSM 17711 / JCM 13418 / NBRC 101707 / SANAE</strain>
    </source>
</reference>
<dbReference type="eggNOG" id="arCOG11119">
    <property type="taxonomic scope" value="Archaea"/>
</dbReference>
<name>D1YYG8_METPS</name>
<dbReference type="InterPro" id="IPR058479">
    <property type="entry name" value="DUF8166"/>
</dbReference>
<feature type="domain" description="DUF8166" evidence="1">
    <location>
        <begin position="2"/>
        <end position="141"/>
    </location>
</feature>
<dbReference type="EMBL" id="AP011532">
    <property type="protein sequence ID" value="BAI61490.1"/>
    <property type="molecule type" value="Genomic_DNA"/>
</dbReference>
<dbReference type="Pfam" id="PF26500">
    <property type="entry name" value="DUF8166"/>
    <property type="match status" value="1"/>
</dbReference>
<reference evidence="3" key="3">
    <citation type="journal article" date="2011" name="PLoS ONE">
        <title>Genome sequence of a mesophilic hydrogenotrophic methanogen Methanocella paludicola, the first cultivated representative of the order Methanocellales.</title>
        <authorList>
            <person name="Sakai S."/>
            <person name="Takaki Y."/>
            <person name="Shimamura S."/>
            <person name="Sekine M."/>
            <person name="Tajima T."/>
            <person name="Kosugi H."/>
            <person name="Ichikawa N."/>
            <person name="Tasumi E."/>
            <person name="Hiraki A.T."/>
            <person name="Shimizu A."/>
            <person name="Kato Y."/>
            <person name="Nishiko R."/>
            <person name="Mori K."/>
            <person name="Fujita N."/>
            <person name="Imachi H."/>
            <person name="Takai K."/>
        </authorList>
    </citation>
    <scope>NUCLEOTIDE SEQUENCE [LARGE SCALE GENOMIC DNA]</scope>
    <source>
        <strain evidence="3">DSM 17711 / JCM 13418 / NBRC 101707 / SANAE</strain>
    </source>
</reference>
<evidence type="ECO:0000313" key="2">
    <source>
        <dbReference type="EMBL" id="BAI61490.1"/>
    </source>
</evidence>